<keyword evidence="2" id="KW-0812">Transmembrane</keyword>
<dbReference type="Proteomes" id="UP000886523">
    <property type="component" value="Unassembled WGS sequence"/>
</dbReference>
<comment type="caution">
    <text evidence="3">The sequence shown here is derived from an EMBL/GenBank/DDBJ whole genome shotgun (WGS) entry which is preliminary data.</text>
</comment>
<name>A0A9P6DZV5_9AGAM</name>
<sequence length="232" mass="25161">MPVSTPTQGLPSPPPRTPATPSRSFPYVFAPHLPKLGTAKVRLRSNVFGLFGYIVIWWQGTLYGYAKDVVILLFSSIFSAESVKWAIGSVENILLFVFVWNILEAIFVIRRAPAPTAMPSTGQTSHTRPFRPRKSDLKFLSSTSTASSPLQQSTISPYLNSSSPYTTPTRIGRSARHSLPHTSQLGLSYGTSSPSALGLSTTSTDSNVLFGSPLASYLGKHSYSSQAGRSYL</sequence>
<evidence type="ECO:0000256" key="2">
    <source>
        <dbReference type="SAM" id="Phobius"/>
    </source>
</evidence>
<gene>
    <name evidence="3" type="ORF">BS47DRAFT_571311</name>
</gene>
<evidence type="ECO:0000313" key="4">
    <source>
        <dbReference type="Proteomes" id="UP000886523"/>
    </source>
</evidence>
<keyword evidence="2" id="KW-1133">Transmembrane helix</keyword>
<dbReference type="EMBL" id="MU128934">
    <property type="protein sequence ID" value="KAF9517133.1"/>
    <property type="molecule type" value="Genomic_DNA"/>
</dbReference>
<proteinExistence type="predicted"/>
<accession>A0A9P6DZV5</accession>
<dbReference type="AlphaFoldDB" id="A0A9P6DZV5"/>
<feature type="region of interest" description="Disordered" evidence="1">
    <location>
        <begin position="142"/>
        <end position="177"/>
    </location>
</feature>
<feature type="transmembrane region" description="Helical" evidence="2">
    <location>
        <begin position="47"/>
        <end position="66"/>
    </location>
</feature>
<feature type="transmembrane region" description="Helical" evidence="2">
    <location>
        <begin position="86"/>
        <end position="109"/>
    </location>
</feature>
<keyword evidence="4" id="KW-1185">Reference proteome</keyword>
<feature type="compositionally biased region" description="Polar residues" evidence="1">
    <location>
        <begin position="142"/>
        <end position="169"/>
    </location>
</feature>
<protein>
    <submittedName>
        <fullName evidence="3">Uncharacterized protein</fullName>
    </submittedName>
</protein>
<evidence type="ECO:0000313" key="3">
    <source>
        <dbReference type="EMBL" id="KAF9517133.1"/>
    </source>
</evidence>
<reference evidence="3" key="1">
    <citation type="journal article" date="2020" name="Nat. Commun.">
        <title>Large-scale genome sequencing of mycorrhizal fungi provides insights into the early evolution of symbiotic traits.</title>
        <authorList>
            <person name="Miyauchi S."/>
            <person name="Kiss E."/>
            <person name="Kuo A."/>
            <person name="Drula E."/>
            <person name="Kohler A."/>
            <person name="Sanchez-Garcia M."/>
            <person name="Morin E."/>
            <person name="Andreopoulos B."/>
            <person name="Barry K.W."/>
            <person name="Bonito G."/>
            <person name="Buee M."/>
            <person name="Carver A."/>
            <person name="Chen C."/>
            <person name="Cichocki N."/>
            <person name="Clum A."/>
            <person name="Culley D."/>
            <person name="Crous P.W."/>
            <person name="Fauchery L."/>
            <person name="Girlanda M."/>
            <person name="Hayes R.D."/>
            <person name="Keri Z."/>
            <person name="LaButti K."/>
            <person name="Lipzen A."/>
            <person name="Lombard V."/>
            <person name="Magnuson J."/>
            <person name="Maillard F."/>
            <person name="Murat C."/>
            <person name="Nolan M."/>
            <person name="Ohm R.A."/>
            <person name="Pangilinan J."/>
            <person name="Pereira M.F."/>
            <person name="Perotto S."/>
            <person name="Peter M."/>
            <person name="Pfister S."/>
            <person name="Riley R."/>
            <person name="Sitrit Y."/>
            <person name="Stielow J.B."/>
            <person name="Szollosi G."/>
            <person name="Zifcakova L."/>
            <person name="Stursova M."/>
            <person name="Spatafora J.W."/>
            <person name="Tedersoo L."/>
            <person name="Vaario L.M."/>
            <person name="Yamada A."/>
            <person name="Yan M."/>
            <person name="Wang P."/>
            <person name="Xu J."/>
            <person name="Bruns T."/>
            <person name="Baldrian P."/>
            <person name="Vilgalys R."/>
            <person name="Dunand C."/>
            <person name="Henrissat B."/>
            <person name="Grigoriev I.V."/>
            <person name="Hibbett D."/>
            <person name="Nagy L.G."/>
            <person name="Martin F.M."/>
        </authorList>
    </citation>
    <scope>NUCLEOTIDE SEQUENCE</scope>
    <source>
        <strain evidence="3">UP504</strain>
    </source>
</reference>
<dbReference type="OrthoDB" id="10578084at2759"/>
<organism evidence="3 4">
    <name type="scientific">Hydnum rufescens UP504</name>
    <dbReference type="NCBI Taxonomy" id="1448309"/>
    <lineage>
        <taxon>Eukaryota</taxon>
        <taxon>Fungi</taxon>
        <taxon>Dikarya</taxon>
        <taxon>Basidiomycota</taxon>
        <taxon>Agaricomycotina</taxon>
        <taxon>Agaricomycetes</taxon>
        <taxon>Cantharellales</taxon>
        <taxon>Hydnaceae</taxon>
        <taxon>Hydnum</taxon>
    </lineage>
</organism>
<evidence type="ECO:0000256" key="1">
    <source>
        <dbReference type="SAM" id="MobiDB-lite"/>
    </source>
</evidence>
<keyword evidence="2" id="KW-0472">Membrane</keyword>